<evidence type="ECO:0000313" key="1">
    <source>
        <dbReference type="EMBL" id="MDJ1496812.1"/>
    </source>
</evidence>
<comment type="caution">
    <text evidence="1">The sequence shown here is derived from an EMBL/GenBank/DDBJ whole genome shotgun (WGS) entry which is preliminary data.</text>
</comment>
<keyword evidence="2" id="KW-1185">Reference proteome</keyword>
<sequence>MQFGLEIISPKDIVVEDWSTYGSKVKYSSLWSSGDIKQTTGTDGKTHYLFSIKAQQLIAADACDWADASIDENMLSKVGGSEAYKNRFVEAYLSYTRIHNPGCTVTKLNVRPSTGPVTDAVMAYSRANCP</sequence>
<dbReference type="RefSeq" id="WP_314001885.1">
    <property type="nucleotide sequence ID" value="NZ_JASJOT010000026.1"/>
</dbReference>
<proteinExistence type="predicted"/>
<reference evidence="1 2" key="1">
    <citation type="submission" date="2023-05" db="EMBL/GenBank/DDBJ databases">
        <authorList>
            <person name="Zhang X."/>
        </authorList>
    </citation>
    <scope>NUCLEOTIDE SEQUENCE [LARGE SCALE GENOMIC DNA]</scope>
    <source>
        <strain evidence="1 2">DM2B3-1</strain>
    </source>
</reference>
<name>A0ABT7CSW5_9BACT</name>
<evidence type="ECO:0000313" key="2">
    <source>
        <dbReference type="Proteomes" id="UP001228581"/>
    </source>
</evidence>
<gene>
    <name evidence="1" type="ORF">QNI19_28010</name>
</gene>
<protein>
    <submittedName>
        <fullName evidence="1">Uncharacterized protein</fullName>
    </submittedName>
</protein>
<dbReference type="EMBL" id="JASJOT010000026">
    <property type="protein sequence ID" value="MDJ1496812.1"/>
    <property type="molecule type" value="Genomic_DNA"/>
</dbReference>
<dbReference type="Proteomes" id="UP001228581">
    <property type="component" value="Unassembled WGS sequence"/>
</dbReference>
<organism evidence="1 2">
    <name type="scientific">Xanthocytophaga flava</name>
    <dbReference type="NCBI Taxonomy" id="3048013"/>
    <lineage>
        <taxon>Bacteria</taxon>
        <taxon>Pseudomonadati</taxon>
        <taxon>Bacteroidota</taxon>
        <taxon>Cytophagia</taxon>
        <taxon>Cytophagales</taxon>
        <taxon>Rhodocytophagaceae</taxon>
        <taxon>Xanthocytophaga</taxon>
    </lineage>
</organism>
<accession>A0ABT7CSW5</accession>